<comment type="caution">
    <text evidence="1">The sequence shown here is derived from an EMBL/GenBank/DDBJ whole genome shotgun (WGS) entry which is preliminary data.</text>
</comment>
<name>A0A1V4KA92_PATFA</name>
<dbReference type="AlphaFoldDB" id="A0A1V4KA92"/>
<sequence>MHEQRLVSAGYSLLTGSSAITVGWEAERVTSFRFRLGVGVAVVLRAASPGLRRAPLTAKCLELMIFRWQMLYQISRLLKPPK</sequence>
<protein>
    <submittedName>
        <fullName evidence="1">Uncharacterized protein</fullName>
    </submittedName>
</protein>
<evidence type="ECO:0000313" key="2">
    <source>
        <dbReference type="Proteomes" id="UP000190648"/>
    </source>
</evidence>
<proteinExistence type="predicted"/>
<organism evidence="1 2">
    <name type="scientific">Patagioenas fasciata monilis</name>
    <dbReference type="NCBI Taxonomy" id="372326"/>
    <lineage>
        <taxon>Eukaryota</taxon>
        <taxon>Metazoa</taxon>
        <taxon>Chordata</taxon>
        <taxon>Craniata</taxon>
        <taxon>Vertebrata</taxon>
        <taxon>Euteleostomi</taxon>
        <taxon>Archelosauria</taxon>
        <taxon>Archosauria</taxon>
        <taxon>Dinosauria</taxon>
        <taxon>Saurischia</taxon>
        <taxon>Theropoda</taxon>
        <taxon>Coelurosauria</taxon>
        <taxon>Aves</taxon>
        <taxon>Neognathae</taxon>
        <taxon>Neoaves</taxon>
        <taxon>Columbimorphae</taxon>
        <taxon>Columbiformes</taxon>
        <taxon>Columbidae</taxon>
        <taxon>Patagioenas</taxon>
    </lineage>
</organism>
<gene>
    <name evidence="1" type="ORF">AV530_009752</name>
</gene>
<evidence type="ECO:0000313" key="1">
    <source>
        <dbReference type="EMBL" id="OPJ81271.1"/>
    </source>
</evidence>
<dbReference type="Proteomes" id="UP000190648">
    <property type="component" value="Unassembled WGS sequence"/>
</dbReference>
<accession>A0A1V4KA92</accession>
<keyword evidence="2" id="KW-1185">Reference proteome</keyword>
<dbReference type="EMBL" id="LSYS01003973">
    <property type="protein sequence ID" value="OPJ81271.1"/>
    <property type="molecule type" value="Genomic_DNA"/>
</dbReference>
<reference evidence="1 2" key="1">
    <citation type="submission" date="2016-02" db="EMBL/GenBank/DDBJ databases">
        <title>Band-tailed pigeon sequencing and assembly.</title>
        <authorList>
            <person name="Soares A.E."/>
            <person name="Novak B.J."/>
            <person name="Rice E.S."/>
            <person name="O'Connell B."/>
            <person name="Chang D."/>
            <person name="Weber S."/>
            <person name="Shapiro B."/>
        </authorList>
    </citation>
    <scope>NUCLEOTIDE SEQUENCE [LARGE SCALE GENOMIC DNA]</scope>
    <source>
        <strain evidence="1">BTP2013</strain>
        <tissue evidence="1">Blood</tissue>
    </source>
</reference>